<feature type="transmembrane region" description="Helical" evidence="5">
    <location>
        <begin position="403"/>
        <end position="420"/>
    </location>
</feature>
<feature type="transmembrane region" description="Helical" evidence="5">
    <location>
        <begin position="201"/>
        <end position="227"/>
    </location>
</feature>
<evidence type="ECO:0000313" key="7">
    <source>
        <dbReference type="EMBL" id="VAX34852.1"/>
    </source>
</evidence>
<dbReference type="EMBL" id="UOGJ01000011">
    <property type="protein sequence ID" value="VAX34852.1"/>
    <property type="molecule type" value="Genomic_DNA"/>
</dbReference>
<keyword evidence="4 5" id="KW-0472">Membrane</keyword>
<comment type="subcellular location">
    <subcellularLocation>
        <location evidence="1">Membrane</location>
        <topology evidence="1">Multi-pass membrane protein</topology>
    </subcellularLocation>
</comment>
<evidence type="ECO:0000256" key="1">
    <source>
        <dbReference type="ARBA" id="ARBA00004141"/>
    </source>
</evidence>
<evidence type="ECO:0000256" key="3">
    <source>
        <dbReference type="ARBA" id="ARBA00022989"/>
    </source>
</evidence>
<protein>
    <recommendedName>
        <fullName evidence="6">O-antigen ligase-related domain-containing protein</fullName>
    </recommendedName>
</protein>
<feature type="transmembrane region" description="Helical" evidence="5">
    <location>
        <begin position="367"/>
        <end position="383"/>
    </location>
</feature>
<gene>
    <name evidence="7" type="ORF">MNBD_UNCLBAC01-1094</name>
</gene>
<name>A0A3B1D295_9ZZZZ</name>
<feature type="transmembrane region" description="Helical" evidence="5">
    <location>
        <begin position="27"/>
        <end position="48"/>
    </location>
</feature>
<dbReference type="InterPro" id="IPR007016">
    <property type="entry name" value="O-antigen_ligase-rel_domated"/>
</dbReference>
<feature type="transmembrane region" description="Helical" evidence="5">
    <location>
        <begin position="85"/>
        <end position="104"/>
    </location>
</feature>
<feature type="domain" description="O-antigen ligase-related" evidence="6">
    <location>
        <begin position="200"/>
        <end position="320"/>
    </location>
</feature>
<sequence length="421" mass="47229">MSFITLLLYIFCTIIRPQDWMPEFHGIRLINYLSIATAVFLIFEKLGAKKNIFIKVPQNKLMLGFFFAILMSHVAHFYFAGLTMAFTKFSVTLILFFLLLNGLNTEKKFKIAIWFMVGLVFILVFQGIYQFKNGYGWAGQSILIQGHGSISPTIRITWIGIFNDPNDLALMFVIASGIALAFSFSKSNFILRLISLTILGYLFYGIYLTNSRGGLLALMTTIFFYFVKKTKKFILGGIIGGGLAAGVFALGPSRLGLISTQEASANTRVNLWYEGVLMFKSSPLFGVGYRMFTDQLPQTAHNSYILAAAELGFFGLFFWMALIYSSFKGLSIIQNHDQQLRTYAVGLQSSLVGFCTAAFFLSRTYVILPYILFAFSGALMFVAQQKNKNLDFRFNKKDIKTTGLLSIGILLMVYGVIKLGL</sequence>
<feature type="transmembrane region" description="Helical" evidence="5">
    <location>
        <begin position="168"/>
        <end position="189"/>
    </location>
</feature>
<dbReference type="Pfam" id="PF04932">
    <property type="entry name" value="Wzy_C"/>
    <property type="match status" value="1"/>
</dbReference>
<evidence type="ECO:0000259" key="6">
    <source>
        <dbReference type="Pfam" id="PF04932"/>
    </source>
</evidence>
<feature type="transmembrane region" description="Helical" evidence="5">
    <location>
        <begin position="343"/>
        <end position="361"/>
    </location>
</feature>
<feature type="transmembrane region" description="Helical" evidence="5">
    <location>
        <begin position="111"/>
        <end position="129"/>
    </location>
</feature>
<keyword evidence="3 5" id="KW-1133">Transmembrane helix</keyword>
<accession>A0A3B1D295</accession>
<feature type="transmembrane region" description="Helical" evidence="5">
    <location>
        <begin position="233"/>
        <end position="251"/>
    </location>
</feature>
<dbReference type="PANTHER" id="PTHR37422">
    <property type="entry name" value="TEICHURONIC ACID BIOSYNTHESIS PROTEIN TUAE"/>
    <property type="match status" value="1"/>
</dbReference>
<proteinExistence type="predicted"/>
<evidence type="ECO:0000256" key="4">
    <source>
        <dbReference type="ARBA" id="ARBA00023136"/>
    </source>
</evidence>
<feature type="transmembrane region" description="Helical" evidence="5">
    <location>
        <begin position="304"/>
        <end position="322"/>
    </location>
</feature>
<evidence type="ECO:0000256" key="2">
    <source>
        <dbReference type="ARBA" id="ARBA00022692"/>
    </source>
</evidence>
<feature type="transmembrane region" description="Helical" evidence="5">
    <location>
        <begin position="271"/>
        <end position="292"/>
    </location>
</feature>
<feature type="transmembrane region" description="Helical" evidence="5">
    <location>
        <begin position="60"/>
        <end position="79"/>
    </location>
</feature>
<evidence type="ECO:0000256" key="5">
    <source>
        <dbReference type="SAM" id="Phobius"/>
    </source>
</evidence>
<keyword evidence="2 5" id="KW-0812">Transmembrane</keyword>
<dbReference type="InterPro" id="IPR051533">
    <property type="entry name" value="WaaL-like"/>
</dbReference>
<dbReference type="GO" id="GO:0016020">
    <property type="term" value="C:membrane"/>
    <property type="evidence" value="ECO:0007669"/>
    <property type="project" value="UniProtKB-SubCell"/>
</dbReference>
<reference evidence="7" key="1">
    <citation type="submission" date="2018-06" db="EMBL/GenBank/DDBJ databases">
        <authorList>
            <person name="Zhirakovskaya E."/>
        </authorList>
    </citation>
    <scope>NUCLEOTIDE SEQUENCE</scope>
</reference>
<organism evidence="7">
    <name type="scientific">hydrothermal vent metagenome</name>
    <dbReference type="NCBI Taxonomy" id="652676"/>
    <lineage>
        <taxon>unclassified sequences</taxon>
        <taxon>metagenomes</taxon>
        <taxon>ecological metagenomes</taxon>
    </lineage>
</organism>
<dbReference type="PANTHER" id="PTHR37422:SF13">
    <property type="entry name" value="LIPOPOLYSACCHARIDE BIOSYNTHESIS PROTEIN PA4999-RELATED"/>
    <property type="match status" value="1"/>
</dbReference>
<dbReference type="AlphaFoldDB" id="A0A3B1D295"/>